<dbReference type="PANTHER" id="PTHR43434:SF1">
    <property type="entry name" value="PHOSPHOGLYCOLATE PHOSPHATASE"/>
    <property type="match status" value="1"/>
</dbReference>
<reference evidence="2" key="1">
    <citation type="submission" date="2021-04" db="EMBL/GenBank/DDBJ databases">
        <title>Saccharothrix algeriensis WGS.</title>
        <authorList>
            <person name="Stuskova K."/>
            <person name="Hakalova E."/>
            <person name="Tebbal A.B."/>
            <person name="Eichmeier A."/>
        </authorList>
    </citation>
    <scope>NUCLEOTIDE SEQUENCE</scope>
    <source>
        <strain evidence="2">NRRL B-24137</strain>
    </source>
</reference>
<feature type="region of interest" description="Disordered" evidence="1">
    <location>
        <begin position="281"/>
        <end position="338"/>
    </location>
</feature>
<dbReference type="GO" id="GO:0006281">
    <property type="term" value="P:DNA repair"/>
    <property type="evidence" value="ECO:0007669"/>
    <property type="project" value="TreeGrafter"/>
</dbReference>
<proteinExistence type="predicted"/>
<dbReference type="GO" id="GO:0008967">
    <property type="term" value="F:phosphoglycolate phosphatase activity"/>
    <property type="evidence" value="ECO:0007669"/>
    <property type="project" value="TreeGrafter"/>
</dbReference>
<protein>
    <submittedName>
        <fullName evidence="2">HAD family hydrolase</fullName>
    </submittedName>
</protein>
<evidence type="ECO:0000256" key="1">
    <source>
        <dbReference type="SAM" id="MobiDB-lite"/>
    </source>
</evidence>
<feature type="compositionally biased region" description="Basic residues" evidence="1">
    <location>
        <begin position="325"/>
        <end position="334"/>
    </location>
</feature>
<dbReference type="InterPro" id="IPR023198">
    <property type="entry name" value="PGP-like_dom2"/>
</dbReference>
<dbReference type="SUPFAM" id="SSF56784">
    <property type="entry name" value="HAD-like"/>
    <property type="match status" value="1"/>
</dbReference>
<dbReference type="Gene3D" id="1.10.150.240">
    <property type="entry name" value="Putative phosphatase, domain 2"/>
    <property type="match status" value="1"/>
</dbReference>
<accession>A0A8T8I271</accession>
<dbReference type="Pfam" id="PF13242">
    <property type="entry name" value="Hydrolase_like"/>
    <property type="match status" value="1"/>
</dbReference>
<dbReference type="Gene3D" id="3.40.50.1000">
    <property type="entry name" value="HAD superfamily/HAD-like"/>
    <property type="match status" value="1"/>
</dbReference>
<dbReference type="InterPro" id="IPR036412">
    <property type="entry name" value="HAD-like_sf"/>
</dbReference>
<evidence type="ECO:0000313" key="3">
    <source>
        <dbReference type="Proteomes" id="UP000671828"/>
    </source>
</evidence>
<dbReference type="GO" id="GO:0005829">
    <property type="term" value="C:cytosol"/>
    <property type="evidence" value="ECO:0007669"/>
    <property type="project" value="TreeGrafter"/>
</dbReference>
<feature type="region of interest" description="Disordered" evidence="1">
    <location>
        <begin position="1"/>
        <end position="23"/>
    </location>
</feature>
<feature type="non-terminal residue" evidence="2">
    <location>
        <position position="353"/>
    </location>
</feature>
<dbReference type="InterPro" id="IPR050155">
    <property type="entry name" value="HAD-like_hydrolase_sf"/>
</dbReference>
<dbReference type="AlphaFoldDB" id="A0A8T8I271"/>
<dbReference type="PANTHER" id="PTHR43434">
    <property type="entry name" value="PHOSPHOGLYCOLATE PHOSPHATASE"/>
    <property type="match status" value="1"/>
</dbReference>
<dbReference type="InterPro" id="IPR023214">
    <property type="entry name" value="HAD_sf"/>
</dbReference>
<gene>
    <name evidence="2" type="ORF">J7S33_08350</name>
</gene>
<feature type="compositionally biased region" description="Basic residues" evidence="1">
    <location>
        <begin position="302"/>
        <end position="312"/>
    </location>
</feature>
<evidence type="ECO:0000313" key="2">
    <source>
        <dbReference type="EMBL" id="QTR04797.1"/>
    </source>
</evidence>
<dbReference type="EMBL" id="CP072788">
    <property type="protein sequence ID" value="QTR04797.1"/>
    <property type="molecule type" value="Genomic_DNA"/>
</dbReference>
<name>A0A8T8I271_9PSEU</name>
<keyword evidence="2" id="KW-0378">Hydrolase</keyword>
<feature type="compositionally biased region" description="Polar residues" evidence="1">
    <location>
        <begin position="10"/>
        <end position="23"/>
    </location>
</feature>
<sequence length="353" mass="38407">MACTPHSAAAPSSGNPTHTRPTCQLGSVTTEVRRAFIPDTLPQCGHNLPHPAGYLGGTDPPRGDVVGKAARHVVWDWNGTLLDDTHAVLKSVNRVCLHFGREEVSLAEWRAMFSRPLLACYERLLGRPLSTRDWAEIDLLYHEEYRALLDTCRLATGVPDHLHDWPGTQSLLSMWFHDELVPLITTYGLAGLFTRVDGLRLATGGGSKAEHLAEHLHHQGLDPADVVVIGDVADDAEAARHVGARAVLVTTGVVDRARLEATGAPVVDSIPEALARRGWAGRPARTAGGDLRAGTPGAVRRGVQRRPRRRPARPAEASDTVRGGVQRRPRRRLSRPAEVFSTACWRRPARPAG</sequence>
<dbReference type="Proteomes" id="UP000671828">
    <property type="component" value="Chromosome"/>
</dbReference>
<organism evidence="2 3">
    <name type="scientific">Saccharothrix algeriensis</name>
    <dbReference type="NCBI Taxonomy" id="173560"/>
    <lineage>
        <taxon>Bacteria</taxon>
        <taxon>Bacillati</taxon>
        <taxon>Actinomycetota</taxon>
        <taxon>Actinomycetes</taxon>
        <taxon>Pseudonocardiales</taxon>
        <taxon>Pseudonocardiaceae</taxon>
        <taxon>Saccharothrix</taxon>
    </lineage>
</organism>